<dbReference type="PROSITE" id="PS51450">
    <property type="entry name" value="LRR"/>
    <property type="match status" value="1"/>
</dbReference>
<organism evidence="2">
    <name type="scientific">Megaviridae environmental sample</name>
    <dbReference type="NCBI Taxonomy" id="1737588"/>
    <lineage>
        <taxon>Viruses</taxon>
        <taxon>Varidnaviria</taxon>
        <taxon>Bamfordvirae</taxon>
        <taxon>Nucleocytoviricota</taxon>
        <taxon>Megaviricetes</taxon>
        <taxon>Imitervirales</taxon>
        <taxon>Mimiviridae</taxon>
        <taxon>environmental samples</taxon>
    </lineage>
</organism>
<sequence>MVLESTNRQELERNSQADLSAEKIIKQNNELVEKRRSEYSELINERRSEYEALNKQHKSNSENSFYSKMKTRPLKDLHKHPRDLRDGESLNNMTNLKQIYFLDGIIDFQVMVFNYIDFTDCTFEDCKFDDNVFKCCNFSDCTFITTSFNNTTFMKCDFKRAVFKGDAEKYRPGVHNVPGSPDFNDYKNCLMNFSVKTLMKCDFSGAYFEDIVIYQSAIAYSNLTKCNFNNVHFYGIRIEQTILTSVFFNNKCSFNPYGSETNKTSMKQVLISDLDFSYVSLENIEFEALVYHESAYFKVGVHRVSTPTLPKDWVLCRTWKRQSFIIGKGVILNDINLEGLDLNNVNVEKAQFINASFKNATFKNIRGKLSDTRSDPFIKQKGESEKVYGLDACKPLSGKKTQDYFQLEYDPIDYSLFMTIDNINRKINSEFFIFLSDAAIYGKKNDDKDDDKDDDDDADEGTDSKCIKIYETKDIPENWDIVKKYFVGPSAKINGANFSNCNLSQNRKKKISFDGSVLFKVNFTNTNLKGANFKLAELNYPTGYSLSVAQYISEQYPAALPEKWHLVQVKISEADGKDITLALDYGYDLSKDRDWVALEYASVTLQSVEHKDEYKWVFMGPTAILRGYTLTYPFMIHDFKANTYKYPVVGKNQSMRMDLSEADLYNIRARFDQKPTNLILPEKYELRQLEYSVFNKNNPWYGDNYDKSKKIVYKKWFILGPGAELSNLDLSNNNLNDLNLESSNFKNTNITNCNFAGTTIGKSVFTNIYGRFAHPPVLDYPDYNPTSIISKAIKSYIIRNGYIIGPEVILRNAGLNEIDDFNGVHLESADITGVDFENSDLSNCSLRGIKGGPIRKPPIALPKNWLTFTFTKYCKILKDKPEYTPVVTTGSTPVVTTGSTPKNRCDVDPCNCCKSWPISDNRKARCYNKDTMISTGIFLVGSSVGLDYIRVEDYEFNDIIFSLVDFTNSIFIRCTFNNCTFESCKFNNFDLETSTFKNCSGTIVGTPKMLPKYWNMIDGQFKRYLIGPGVTLTHVNMMDGFYEKLNLSNATLKFCTFTRCVLKEALFINANISYCKFLNCSIKKSNFDNAHFEYSDLSISKFNDSTFINANIKYTHLYRVDLSLANVDKLKIIQGNTKPLFTKIQNIQFNKIGQIQITESGIYEIIMDETAKEKIAVIGETNQYTKILGKPDKLPKKIIHIGSYLIHLDFFIIVVVLIVSILYVYYKLIQRIRQNNMPQYNPYLSNPSYQQS</sequence>
<dbReference type="InterPro" id="IPR001646">
    <property type="entry name" value="5peptide_repeat"/>
</dbReference>
<dbReference type="Pfam" id="PF00805">
    <property type="entry name" value="Pentapeptide"/>
    <property type="match status" value="7"/>
</dbReference>
<dbReference type="InterPro" id="IPR051082">
    <property type="entry name" value="Pentapeptide-BTB/POZ_domain"/>
</dbReference>
<protein>
    <submittedName>
        <fullName evidence="2">Pentapeptide repeat protein</fullName>
    </submittedName>
</protein>
<dbReference type="SUPFAM" id="SSF141571">
    <property type="entry name" value="Pentapeptide repeat-like"/>
    <property type="match status" value="5"/>
</dbReference>
<keyword evidence="1" id="KW-0812">Transmembrane</keyword>
<dbReference type="PANTHER" id="PTHR14136">
    <property type="entry name" value="BTB_POZ DOMAIN-CONTAINING PROTEIN KCTD9"/>
    <property type="match status" value="1"/>
</dbReference>
<feature type="transmembrane region" description="Helical" evidence="1">
    <location>
        <begin position="1204"/>
        <end position="1226"/>
    </location>
</feature>
<reference evidence="2" key="1">
    <citation type="journal article" date="2019" name="Philos. Trans. R. Soc. Lond., B, Biol. Sci.">
        <title>Targeted metagenomic recovery of four divergent viruses reveals shared and distinctive characteristics of giant viruses of marine eukaryotes.</title>
        <authorList>
            <person name="Needham D.M."/>
            <person name="Poirier C."/>
            <person name="Hehenberger E."/>
            <person name="Jimenez V."/>
            <person name="Swalwell J.E."/>
            <person name="Santoro A.E."/>
            <person name="Worden A.Z."/>
        </authorList>
    </citation>
    <scope>NUCLEOTIDE SEQUENCE</scope>
    <source>
        <strain evidence="2">MPacV-611</strain>
    </source>
</reference>
<proteinExistence type="predicted"/>
<name>A0A5J6VKI9_9VIRU</name>
<keyword evidence="1" id="KW-1133">Transmembrane helix</keyword>
<keyword evidence="1" id="KW-0472">Membrane</keyword>
<dbReference type="EMBL" id="MN448289">
    <property type="protein sequence ID" value="QFG74510.1"/>
    <property type="molecule type" value="Genomic_DNA"/>
</dbReference>
<dbReference type="Gene3D" id="2.160.20.80">
    <property type="entry name" value="E3 ubiquitin-protein ligase SopA"/>
    <property type="match status" value="6"/>
</dbReference>
<dbReference type="PANTHER" id="PTHR14136:SF21">
    <property type="entry name" value="BTB DOMAIN-CONTAINING PROTEIN"/>
    <property type="match status" value="1"/>
</dbReference>
<evidence type="ECO:0000313" key="2">
    <source>
        <dbReference type="EMBL" id="QFG74510.1"/>
    </source>
</evidence>
<accession>A0A5J6VKI9</accession>
<evidence type="ECO:0000256" key="1">
    <source>
        <dbReference type="SAM" id="Phobius"/>
    </source>
</evidence>
<dbReference type="InterPro" id="IPR001611">
    <property type="entry name" value="Leu-rich_rpt"/>
</dbReference>